<evidence type="ECO:0000313" key="2">
    <source>
        <dbReference type="EMBL" id="WZN65771.1"/>
    </source>
</evidence>
<protein>
    <submittedName>
        <fullName evidence="2">Uncharacterized protein</fullName>
    </submittedName>
</protein>
<proteinExistence type="predicted"/>
<name>A0AAX4PI66_9CHLO</name>
<dbReference type="Proteomes" id="UP001472866">
    <property type="component" value="Chromosome 13"/>
</dbReference>
<accession>A0AAX4PI66</accession>
<reference evidence="2 3" key="1">
    <citation type="submission" date="2024-03" db="EMBL/GenBank/DDBJ databases">
        <title>Complete genome sequence of the green alga Chloropicon roscoffensis RCC1871.</title>
        <authorList>
            <person name="Lemieux C."/>
            <person name="Pombert J.-F."/>
            <person name="Otis C."/>
            <person name="Turmel M."/>
        </authorList>
    </citation>
    <scope>NUCLEOTIDE SEQUENCE [LARGE SCALE GENOMIC DNA]</scope>
    <source>
        <strain evidence="2 3">RCC1871</strain>
    </source>
</reference>
<keyword evidence="3" id="KW-1185">Reference proteome</keyword>
<dbReference type="AlphaFoldDB" id="A0AAX4PI66"/>
<sequence length="583" mass="64147">MGKKRPLFRSRRTLPLTNINNVKAPVEGEEAPINRVLKTKTGRPRRVQPPGHADPPRSASLPETSSDHARAADEVRSIRGARGTAARAKKRPTRHRDAERATKSAESSLSVAAEKENRDGRGVTPLPSSSVTMGSGGTEHGLGRYVQQARLRTESGTAAATTTWTTRPEVPKKPFLAAKTFQGTREGYVYKHGKFGLGYYMDQLPKLQGQMCAHAMVDLVVDQCMEGVARLALIKARRAVNALVDTAVEISHHRSEVHWYENMAEERGETMAENLGFAERHDRTRWESWEPLAAELLRLRTPEYGGNAPSFVSPRLRSTLAEAHGKSPADVAAILELLEDCEAARRRTVSVEHSARVLAKYRISPRALRGLCVGLNYALKRANQGRGVEDGEEDEEIRGKAGPSICQRCTELRGRRLCAMCARSTAVGEATSGTNGSPPPSCGVCVRQNSYGSLLYSDWSWWESRGIMAQGESSGSPAEWGGLPDSLLDMVYALQSKATRRIFNAWRIGVSEKKATRSRDRLAAAKLVAGVFRKWKKLVEIRKEQRQDGVEVTGKPEKSSYMRSFTTASSSMLSVGEKLKLAS</sequence>
<feature type="compositionally biased region" description="Basic residues" evidence="1">
    <location>
        <begin position="37"/>
        <end position="46"/>
    </location>
</feature>
<evidence type="ECO:0000313" key="3">
    <source>
        <dbReference type="Proteomes" id="UP001472866"/>
    </source>
</evidence>
<evidence type="ECO:0000256" key="1">
    <source>
        <dbReference type="SAM" id="MobiDB-lite"/>
    </source>
</evidence>
<gene>
    <name evidence="2" type="ORF">HKI87_13g73330</name>
</gene>
<feature type="compositionally biased region" description="Basic and acidic residues" evidence="1">
    <location>
        <begin position="65"/>
        <end position="77"/>
    </location>
</feature>
<feature type="region of interest" description="Disordered" evidence="1">
    <location>
        <begin position="22"/>
        <end position="140"/>
    </location>
</feature>
<dbReference type="EMBL" id="CP151513">
    <property type="protein sequence ID" value="WZN65771.1"/>
    <property type="molecule type" value="Genomic_DNA"/>
</dbReference>
<organism evidence="2 3">
    <name type="scientific">Chloropicon roscoffensis</name>
    <dbReference type="NCBI Taxonomy" id="1461544"/>
    <lineage>
        <taxon>Eukaryota</taxon>
        <taxon>Viridiplantae</taxon>
        <taxon>Chlorophyta</taxon>
        <taxon>Chloropicophyceae</taxon>
        <taxon>Chloropicales</taxon>
        <taxon>Chloropicaceae</taxon>
        <taxon>Chloropicon</taxon>
    </lineage>
</organism>